<sequence>MTVTIIFDEKKKYFHLQNESVSYVIGLEEEKYVSHQYWGKKLNSFSQVADYPRQDNAFAPNPSEVPGRIFSLATLPQEFPGNGSGDFRESAFECLYPDQTTVSLLTYKSHEIVAGKQPLHGLPQTYETKEEPAETLLLTLEDTFTKVEVVLSYSLFRDYPVLTRSASFRNNGAEDIHLNKALSMSIDFPDADFDMIQLPGAWGRERQIVRTPLVRGIHTLDSKRGTTSHAYQPFVALADKTATEDQGAVYGFHFVYSGEFRANVEVDTYAQTRVQMGINPAHFQWRLPVGELFQTPEVVLVYSETGLNGLSHTLHPFYQKHLIRGQHQFAERPVLINNWEGTYFDFTAEKIEAMADEAAALGVELFVLDDGWFGKRDDDYSSLGDWHIHTAKLPAGLKQLAENIKAKDMLFGLWFEPEMISEDSELYRAHPDWCIHTPGREKSLSRSQYVIDFSRKEVRDNILAQMMEVLDEVPIDYIKWDYNRNMTEIGTAAPGALPGEVLHKYMLGLYEVMEALVTKYPNILFESCSGGGGRFDPGILYYMPQTWTSDNTDAVARLEIQYGTSLIMPISSMGSHVSAIPNHQVHRMTSMKMRGDVAMAGNLGYELDVTTLSEAEKQEMKEQISFYKEHRKLVQYGVFHRILSPFETQNEAAWIFVSPEKGEALYFYYRVLDRANLKKKKVLFKGLDTTKFYTVSGYEGVIGGDELMHRGLYLKDALQGDYQSVCLVLKEAQSV</sequence>
<evidence type="ECO:0000313" key="11">
    <source>
        <dbReference type="EMBL" id="TNV68290.1"/>
    </source>
</evidence>
<feature type="binding site" evidence="8">
    <location>
        <begin position="479"/>
        <end position="483"/>
    </location>
    <ligand>
        <name>substrate</name>
    </ligand>
</feature>
<feature type="binding site" evidence="8">
    <location>
        <position position="446"/>
    </location>
    <ligand>
        <name>substrate</name>
    </ligand>
</feature>
<evidence type="ECO:0000256" key="5">
    <source>
        <dbReference type="ARBA" id="ARBA00023295"/>
    </source>
</evidence>
<dbReference type="GO" id="GO:0004557">
    <property type="term" value="F:alpha-galactosidase activity"/>
    <property type="evidence" value="ECO:0007669"/>
    <property type="project" value="UniProtKB-UniRule"/>
</dbReference>
<feature type="domain" description="Glycosyl hydrolase family 36 N-terminal" evidence="10">
    <location>
        <begin position="32"/>
        <end position="287"/>
    </location>
</feature>
<evidence type="ECO:0000256" key="7">
    <source>
        <dbReference type="PIRSR" id="PIRSR005536-1"/>
    </source>
</evidence>
<dbReference type="InterPro" id="IPR031705">
    <property type="entry name" value="Glyco_hydro_36_C"/>
</dbReference>
<feature type="active site" description="Proton donor" evidence="7">
    <location>
        <position position="550"/>
    </location>
</feature>
<dbReference type="FunFam" id="3.20.20.70:FF:000118">
    <property type="entry name" value="Alpha-galactosidase"/>
    <property type="match status" value="1"/>
</dbReference>
<feature type="binding site" evidence="8">
    <location>
        <begin position="369"/>
        <end position="370"/>
    </location>
    <ligand>
        <name>substrate</name>
    </ligand>
</feature>
<evidence type="ECO:0000256" key="4">
    <source>
        <dbReference type="ARBA" id="ARBA00022801"/>
    </source>
</evidence>
<dbReference type="GO" id="GO:0016052">
    <property type="term" value="P:carbohydrate catabolic process"/>
    <property type="evidence" value="ECO:0007669"/>
    <property type="project" value="InterPro"/>
</dbReference>
<dbReference type="Gene3D" id="2.60.40.1180">
    <property type="entry name" value="Golgi alpha-mannosidase II"/>
    <property type="match status" value="1"/>
</dbReference>
<dbReference type="PANTHER" id="PTHR43053">
    <property type="entry name" value="GLYCOSIDASE FAMILY 31"/>
    <property type="match status" value="1"/>
</dbReference>
<dbReference type="Gene3D" id="2.70.98.60">
    <property type="entry name" value="alpha-galactosidase from lactobacil brevis"/>
    <property type="match status" value="1"/>
</dbReference>
<dbReference type="Gene3D" id="3.20.20.70">
    <property type="entry name" value="Aldolase class I"/>
    <property type="match status" value="1"/>
</dbReference>
<proteinExistence type="inferred from homology"/>
<dbReference type="PIRSF" id="PIRSF005536">
    <property type="entry name" value="Agal"/>
    <property type="match status" value="1"/>
</dbReference>
<evidence type="ECO:0000259" key="9">
    <source>
        <dbReference type="Pfam" id="PF16874"/>
    </source>
</evidence>
<dbReference type="Proteomes" id="UP000313395">
    <property type="component" value="Unassembled WGS sequence"/>
</dbReference>
<keyword evidence="4 6" id="KW-0378">Hydrolase</keyword>
<dbReference type="Pfam" id="PF02065">
    <property type="entry name" value="Melibiase"/>
    <property type="match status" value="1"/>
</dbReference>
<comment type="similarity">
    <text evidence="2">Belongs to the glycosyl hydrolase 36 family.</text>
</comment>
<keyword evidence="5 6" id="KW-0326">Glycosidase</keyword>
<dbReference type="RefSeq" id="WP_140187081.1">
    <property type="nucleotide sequence ID" value="NZ_VENO01000004.1"/>
</dbReference>
<protein>
    <recommendedName>
        <fullName evidence="3 6">Alpha-galactosidase</fullName>
        <ecNumber evidence="3 6">3.2.1.22</ecNumber>
    </recommendedName>
</protein>
<dbReference type="PRINTS" id="PR00743">
    <property type="entry name" value="GLHYDRLASE36"/>
</dbReference>
<dbReference type="AlphaFoldDB" id="A0A5C5E6N2"/>
<dbReference type="InterPro" id="IPR013785">
    <property type="entry name" value="Aldolase_TIM"/>
</dbReference>
<evidence type="ECO:0000313" key="12">
    <source>
        <dbReference type="Proteomes" id="UP000313395"/>
    </source>
</evidence>
<evidence type="ECO:0000256" key="2">
    <source>
        <dbReference type="ARBA" id="ARBA00006202"/>
    </source>
</evidence>
<dbReference type="CDD" id="cd14791">
    <property type="entry name" value="GH36"/>
    <property type="match status" value="1"/>
</dbReference>
<dbReference type="InterPro" id="IPR002252">
    <property type="entry name" value="Glyco_hydro_36"/>
</dbReference>
<feature type="binding site" evidence="8">
    <location>
        <position position="202"/>
    </location>
    <ligand>
        <name>substrate</name>
    </ligand>
</feature>
<dbReference type="InterPro" id="IPR031704">
    <property type="entry name" value="Glyco_hydro_36_N"/>
</dbReference>
<evidence type="ECO:0000256" key="8">
    <source>
        <dbReference type="PIRSR" id="PIRSR005536-2"/>
    </source>
</evidence>
<evidence type="ECO:0000256" key="6">
    <source>
        <dbReference type="PIRNR" id="PIRNR005536"/>
    </source>
</evidence>
<dbReference type="InterPro" id="IPR017853">
    <property type="entry name" value="GH"/>
</dbReference>
<evidence type="ECO:0000259" key="10">
    <source>
        <dbReference type="Pfam" id="PF16875"/>
    </source>
</evidence>
<gene>
    <name evidence="11" type="ORF">FHK04_12350</name>
</gene>
<dbReference type="Pfam" id="PF16874">
    <property type="entry name" value="Glyco_hydro_36C"/>
    <property type="match status" value="1"/>
</dbReference>
<dbReference type="InterPro" id="IPR013780">
    <property type="entry name" value="Glyco_hydro_b"/>
</dbReference>
<comment type="catalytic activity">
    <reaction evidence="1 6">
        <text>Hydrolysis of terminal, non-reducing alpha-D-galactose residues in alpha-D-galactosides, including galactose oligosaccharides, galactomannans and galactolipids.</text>
        <dbReference type="EC" id="3.2.1.22"/>
    </reaction>
</comment>
<dbReference type="InterPro" id="IPR000111">
    <property type="entry name" value="Glyco_hydro_27/36_CS"/>
</dbReference>
<comment type="caution">
    <text evidence="11">The sequence shown here is derived from an EMBL/GenBank/DDBJ whole genome shotgun (WGS) entry which is preliminary data.</text>
</comment>
<name>A0A5C5E6N2_9LACT</name>
<dbReference type="PROSITE" id="PS00512">
    <property type="entry name" value="ALPHA_GALACTOSIDASE"/>
    <property type="match status" value="1"/>
</dbReference>
<accession>A0A5C5E6N2</accession>
<evidence type="ECO:0000256" key="3">
    <source>
        <dbReference type="ARBA" id="ARBA00012755"/>
    </source>
</evidence>
<organism evidence="11 12">
    <name type="scientific">Trichococcus shcherbakoviae subsp. psychrophilus</name>
    <dbReference type="NCBI Taxonomy" id="2585775"/>
    <lineage>
        <taxon>Bacteria</taxon>
        <taxon>Bacillati</taxon>
        <taxon>Bacillota</taxon>
        <taxon>Bacilli</taxon>
        <taxon>Lactobacillales</taxon>
        <taxon>Carnobacteriaceae</taxon>
        <taxon>Trichococcus</taxon>
    </lineage>
</organism>
<dbReference type="EMBL" id="VENO01000004">
    <property type="protein sequence ID" value="TNV68290.1"/>
    <property type="molecule type" value="Genomic_DNA"/>
</dbReference>
<keyword evidence="12" id="KW-1185">Reference proteome</keyword>
<feature type="binding site" evidence="8">
    <location>
        <position position="550"/>
    </location>
    <ligand>
        <name>substrate</name>
    </ligand>
</feature>
<evidence type="ECO:0000256" key="1">
    <source>
        <dbReference type="ARBA" id="ARBA00001255"/>
    </source>
</evidence>
<reference evidence="11 12" key="1">
    <citation type="submission" date="2019-06" db="EMBL/GenBank/DDBJ databases">
        <title>Description Trichococcus psychrophilus sp. nov., isolated from a cold spring, by genomic and phenotypic analyses.</title>
        <authorList>
            <person name="Zakharyuk A."/>
        </authorList>
    </citation>
    <scope>NUCLEOTIDE SEQUENCE [LARGE SCALE GENOMIC DNA]</scope>
    <source>
        <strain evidence="11 12">SKBG</strain>
    </source>
</reference>
<dbReference type="InterPro" id="IPR038417">
    <property type="entry name" value="Alpga-gal_N_sf"/>
</dbReference>
<dbReference type="PANTHER" id="PTHR43053:SF3">
    <property type="entry name" value="ALPHA-GALACTOSIDASE C-RELATED"/>
    <property type="match status" value="1"/>
</dbReference>
<dbReference type="EC" id="3.2.1.22" evidence="3 6"/>
<dbReference type="InterPro" id="IPR050985">
    <property type="entry name" value="Alpha-glycosidase_related"/>
</dbReference>
<dbReference type="SUPFAM" id="SSF51445">
    <property type="entry name" value="(Trans)glycosidases"/>
    <property type="match status" value="1"/>
</dbReference>
<feature type="active site" description="Nucleophile" evidence="7">
    <location>
        <position position="481"/>
    </location>
</feature>
<feature type="domain" description="Glycosyl hydrolase family 36 C-terminal" evidence="9">
    <location>
        <begin position="651"/>
        <end position="729"/>
    </location>
</feature>
<feature type="binding site" evidence="8">
    <location>
        <position position="528"/>
    </location>
    <ligand>
        <name>substrate</name>
    </ligand>
</feature>
<dbReference type="Pfam" id="PF16875">
    <property type="entry name" value="Glyco_hydro_36N"/>
    <property type="match status" value="1"/>
</dbReference>